<reference evidence="1" key="1">
    <citation type="submission" date="2023-03" db="EMBL/GenBank/DDBJ databases">
        <title>Massive genome expansion in bonnet fungi (Mycena s.s.) driven by repeated elements and novel gene families across ecological guilds.</title>
        <authorList>
            <consortium name="Lawrence Berkeley National Laboratory"/>
            <person name="Harder C.B."/>
            <person name="Miyauchi S."/>
            <person name="Viragh M."/>
            <person name="Kuo A."/>
            <person name="Thoen E."/>
            <person name="Andreopoulos B."/>
            <person name="Lu D."/>
            <person name="Skrede I."/>
            <person name="Drula E."/>
            <person name="Henrissat B."/>
            <person name="Morin E."/>
            <person name="Kohler A."/>
            <person name="Barry K."/>
            <person name="LaButti K."/>
            <person name="Morin E."/>
            <person name="Salamov A."/>
            <person name="Lipzen A."/>
            <person name="Mereny Z."/>
            <person name="Hegedus B."/>
            <person name="Baldrian P."/>
            <person name="Stursova M."/>
            <person name="Weitz H."/>
            <person name="Taylor A."/>
            <person name="Grigoriev I.V."/>
            <person name="Nagy L.G."/>
            <person name="Martin F."/>
            <person name="Kauserud H."/>
        </authorList>
    </citation>
    <scope>NUCLEOTIDE SEQUENCE</scope>
    <source>
        <strain evidence="1">CBHHK182m</strain>
    </source>
</reference>
<evidence type="ECO:0000313" key="2">
    <source>
        <dbReference type="Proteomes" id="UP001215598"/>
    </source>
</evidence>
<gene>
    <name evidence="1" type="ORF">B0H16DRAFT_1324531</name>
</gene>
<comment type="caution">
    <text evidence="1">The sequence shown here is derived from an EMBL/GenBank/DDBJ whole genome shotgun (WGS) entry which is preliminary data.</text>
</comment>
<feature type="non-terminal residue" evidence="1">
    <location>
        <position position="1"/>
    </location>
</feature>
<name>A0AAD7N072_9AGAR</name>
<organism evidence="1 2">
    <name type="scientific">Mycena metata</name>
    <dbReference type="NCBI Taxonomy" id="1033252"/>
    <lineage>
        <taxon>Eukaryota</taxon>
        <taxon>Fungi</taxon>
        <taxon>Dikarya</taxon>
        <taxon>Basidiomycota</taxon>
        <taxon>Agaricomycotina</taxon>
        <taxon>Agaricomycetes</taxon>
        <taxon>Agaricomycetidae</taxon>
        <taxon>Agaricales</taxon>
        <taxon>Marasmiineae</taxon>
        <taxon>Mycenaceae</taxon>
        <taxon>Mycena</taxon>
    </lineage>
</organism>
<proteinExistence type="predicted"/>
<dbReference type="Proteomes" id="UP001215598">
    <property type="component" value="Unassembled WGS sequence"/>
</dbReference>
<protein>
    <recommendedName>
        <fullName evidence="3">CCHC-type domain-containing protein</fullName>
    </recommendedName>
</protein>
<evidence type="ECO:0008006" key="3">
    <source>
        <dbReference type="Google" id="ProtNLM"/>
    </source>
</evidence>
<sequence length="90" mass="9533">TGGSTVCALCLGIHAFVSKCRSKTLWNGAAARCSRDDRGRLVNREGVNICLDFQRTDGCKGRAGPKHIHECSGCGAPNHGASSCPYRAKL</sequence>
<accession>A0AAD7N072</accession>
<keyword evidence="2" id="KW-1185">Reference proteome</keyword>
<dbReference type="EMBL" id="JARKIB010000104">
    <property type="protein sequence ID" value="KAJ7740112.1"/>
    <property type="molecule type" value="Genomic_DNA"/>
</dbReference>
<evidence type="ECO:0000313" key="1">
    <source>
        <dbReference type="EMBL" id="KAJ7740112.1"/>
    </source>
</evidence>
<dbReference type="AlphaFoldDB" id="A0AAD7N072"/>